<dbReference type="Proteomes" id="UP001597601">
    <property type="component" value="Unassembled WGS sequence"/>
</dbReference>
<dbReference type="PANTHER" id="PTHR47623">
    <property type="entry name" value="OS09G0287300 PROTEIN"/>
    <property type="match status" value="1"/>
</dbReference>
<evidence type="ECO:0000313" key="1">
    <source>
        <dbReference type="EMBL" id="MFD2864483.1"/>
    </source>
</evidence>
<dbReference type="EMBL" id="JBHUON010000006">
    <property type="protein sequence ID" value="MFD2864483.1"/>
    <property type="molecule type" value="Genomic_DNA"/>
</dbReference>
<name>A0ABW5XP43_9SPHI</name>
<organism evidence="1 2">
    <name type="scientific">Mucilaginibacter antarcticus</name>
    <dbReference type="NCBI Taxonomy" id="1855725"/>
    <lineage>
        <taxon>Bacteria</taxon>
        <taxon>Pseudomonadati</taxon>
        <taxon>Bacteroidota</taxon>
        <taxon>Sphingobacteriia</taxon>
        <taxon>Sphingobacteriales</taxon>
        <taxon>Sphingobacteriaceae</taxon>
        <taxon>Mucilaginibacter</taxon>
    </lineage>
</organism>
<accession>A0ABW5XP43</accession>
<dbReference type="SUPFAM" id="SSF53254">
    <property type="entry name" value="Phosphoglycerate mutase-like"/>
    <property type="match status" value="1"/>
</dbReference>
<evidence type="ECO:0000313" key="2">
    <source>
        <dbReference type="Proteomes" id="UP001597601"/>
    </source>
</evidence>
<dbReference type="CDD" id="cd07067">
    <property type="entry name" value="HP_PGM_like"/>
    <property type="match status" value="1"/>
</dbReference>
<gene>
    <name evidence="1" type="ORF">ACFSYC_07250</name>
</gene>
<dbReference type="Pfam" id="PF00300">
    <property type="entry name" value="His_Phos_1"/>
    <property type="match status" value="1"/>
</dbReference>
<dbReference type="InterPro" id="IPR013078">
    <property type="entry name" value="His_Pase_superF_clade-1"/>
</dbReference>
<dbReference type="RefSeq" id="WP_377125051.1">
    <property type="nucleotide sequence ID" value="NZ_JBHUON010000006.1"/>
</dbReference>
<dbReference type="InterPro" id="IPR029033">
    <property type="entry name" value="His_PPase_superfam"/>
</dbReference>
<dbReference type="PANTHER" id="PTHR47623:SF1">
    <property type="entry name" value="OS09G0287300 PROTEIN"/>
    <property type="match status" value="1"/>
</dbReference>
<protein>
    <submittedName>
        <fullName evidence="1">SixA phosphatase family protein</fullName>
    </submittedName>
</protein>
<proteinExistence type="predicted"/>
<sequence length="156" mass="16693">MKKLLLIRHAQATHETGLVDFERPLKPSGLQDAAVMAGRIKEKGLVPQTLISSPALRTISTANVFSQHLDIAPAQEKASIYDASQDQLLDIISMLNDDQDFIGLVGHNPGIGQVLYSLTGETRDVPPGAVALIEFAADTWAAIGSKSGKLAFYDAP</sequence>
<comment type="caution">
    <text evidence="1">The sequence shown here is derived from an EMBL/GenBank/DDBJ whole genome shotgun (WGS) entry which is preliminary data.</text>
</comment>
<reference evidence="2" key="1">
    <citation type="journal article" date="2019" name="Int. J. Syst. Evol. Microbiol.">
        <title>The Global Catalogue of Microorganisms (GCM) 10K type strain sequencing project: providing services to taxonomists for standard genome sequencing and annotation.</title>
        <authorList>
            <consortium name="The Broad Institute Genomics Platform"/>
            <consortium name="The Broad Institute Genome Sequencing Center for Infectious Disease"/>
            <person name="Wu L."/>
            <person name="Ma J."/>
        </authorList>
    </citation>
    <scope>NUCLEOTIDE SEQUENCE [LARGE SCALE GENOMIC DNA]</scope>
    <source>
        <strain evidence="2">KCTC 52232</strain>
    </source>
</reference>
<dbReference type="Gene3D" id="3.40.50.1240">
    <property type="entry name" value="Phosphoglycerate mutase-like"/>
    <property type="match status" value="1"/>
</dbReference>
<keyword evidence="2" id="KW-1185">Reference proteome</keyword>